<evidence type="ECO:0000256" key="1">
    <source>
        <dbReference type="ARBA" id="ARBA00005817"/>
    </source>
</evidence>
<dbReference type="PROSITE" id="PS00198">
    <property type="entry name" value="4FE4S_FER_1"/>
    <property type="match status" value="2"/>
</dbReference>
<dbReference type="InterPro" id="IPR014729">
    <property type="entry name" value="Rossmann-like_a/b/a_fold"/>
</dbReference>
<dbReference type="PANTHER" id="PTHR43153:SF1">
    <property type="entry name" value="ELECTRON TRANSFER FLAVOPROTEIN SUBUNIT ALPHA, MITOCHONDRIAL"/>
    <property type="match status" value="1"/>
</dbReference>
<dbReference type="GO" id="GO:0009055">
    <property type="term" value="F:electron transfer activity"/>
    <property type="evidence" value="ECO:0007669"/>
    <property type="project" value="InterPro"/>
</dbReference>
<organism evidence="7">
    <name type="scientific">Clostridium tyrobutyricum</name>
    <dbReference type="NCBI Taxonomy" id="1519"/>
    <lineage>
        <taxon>Bacteria</taxon>
        <taxon>Bacillati</taxon>
        <taxon>Bacillota</taxon>
        <taxon>Clostridia</taxon>
        <taxon>Eubacteriales</taxon>
        <taxon>Clostridiaceae</taxon>
        <taxon>Clostridium</taxon>
    </lineage>
</organism>
<keyword evidence="5" id="KW-0411">Iron-sulfur</keyword>
<name>A0A0A7HFS0_CLOTY</name>
<dbReference type="EMBL" id="KM108109">
    <property type="protein sequence ID" value="AIZ03763.1"/>
    <property type="molecule type" value="Genomic_DNA"/>
</dbReference>
<protein>
    <submittedName>
        <fullName evidence="7">Putative electron transfer flavoprotein subunit alpha</fullName>
    </submittedName>
</protein>
<feature type="domain" description="4Fe-4S ferredoxin-type" evidence="6">
    <location>
        <begin position="1"/>
        <end position="29"/>
    </location>
</feature>
<evidence type="ECO:0000256" key="2">
    <source>
        <dbReference type="ARBA" id="ARBA00022630"/>
    </source>
</evidence>
<dbReference type="SMART" id="SM00893">
    <property type="entry name" value="ETF"/>
    <property type="match status" value="1"/>
</dbReference>
<dbReference type="GO" id="GO:0046872">
    <property type="term" value="F:metal ion binding"/>
    <property type="evidence" value="ECO:0007669"/>
    <property type="project" value="UniProtKB-KW"/>
</dbReference>
<dbReference type="InterPro" id="IPR014730">
    <property type="entry name" value="ETF_a/b_N"/>
</dbReference>
<dbReference type="SUPFAM" id="SSF52402">
    <property type="entry name" value="Adenine nucleotide alpha hydrolases-like"/>
    <property type="match status" value="1"/>
</dbReference>
<evidence type="ECO:0000259" key="6">
    <source>
        <dbReference type="PROSITE" id="PS51379"/>
    </source>
</evidence>
<dbReference type="InterPro" id="IPR029035">
    <property type="entry name" value="DHS-like_NAD/FAD-binding_dom"/>
</dbReference>
<evidence type="ECO:0000313" key="7">
    <source>
        <dbReference type="EMBL" id="AIZ03763.1"/>
    </source>
</evidence>
<dbReference type="InterPro" id="IPR017900">
    <property type="entry name" value="4Fe4S_Fe_S_CS"/>
</dbReference>
<sequence length="418" mass="45804">MSIVIGDSCIGCQSCIPNCPVGALEMNDEDKLTVNDKRCIDCGKCISICPVSALSNPDGKKNNRKKYVLKSKNELCDNTKGVWVFVEQLEGELASVTLELIGEAKKLALKLNTTVSTVLLGDKVENIIHVLFEYGTDKVYVIDNPVFHFYRAEAYSKAFCYLIDKYKPQILLIGATTTGRDLAGAVATSMKTGLTADCTKLDIDLEKRILLASRPAFGGNIMATIVCKERRPQMATVRPRVMQMPESKSDRTGLIVREKFNIDEGSLQTKVLKIVREKSENVKIEDAKIIVCGGRGVQNEEGFILLKELARVLGGVVAGSRGAVDRGLIDYKHQVGQTGQTVSPKLYFAIGISGAVQHIIGMQGSETIVAINTDKECPMMKLATYSIAGDLFEILPKIIESFKQVLPDGFEKEVDKID</sequence>
<reference evidence="7" key="1">
    <citation type="submission" date="2014-07" db="EMBL/GenBank/DDBJ databases">
        <title>Clostridium tyrobutyricum BAS7.</title>
        <authorList>
            <person name="Kim S."/>
            <person name="Choi O."/>
            <person name="Woo H.M."/>
            <person name="Sang B.-I."/>
            <person name="Um Y."/>
        </authorList>
    </citation>
    <scope>NUCLEOTIDE SEQUENCE</scope>
    <source>
        <strain evidence="7">BAS7</strain>
    </source>
</reference>
<dbReference type="Pfam" id="PF00766">
    <property type="entry name" value="ETF_alpha"/>
    <property type="match status" value="1"/>
</dbReference>
<dbReference type="Gene3D" id="3.30.70.20">
    <property type="match status" value="1"/>
</dbReference>
<evidence type="ECO:0000256" key="3">
    <source>
        <dbReference type="ARBA" id="ARBA00022723"/>
    </source>
</evidence>
<evidence type="ECO:0000256" key="5">
    <source>
        <dbReference type="ARBA" id="ARBA00023014"/>
    </source>
</evidence>
<dbReference type="InterPro" id="IPR017896">
    <property type="entry name" value="4Fe4S_Fe-S-bd"/>
</dbReference>
<dbReference type="Gene3D" id="3.40.50.620">
    <property type="entry name" value="HUPs"/>
    <property type="match status" value="1"/>
</dbReference>
<dbReference type="GO" id="GO:0050660">
    <property type="term" value="F:flavin adenine dinucleotide binding"/>
    <property type="evidence" value="ECO:0007669"/>
    <property type="project" value="InterPro"/>
</dbReference>
<dbReference type="CDD" id="cd01715">
    <property type="entry name" value="ETF_alpha"/>
    <property type="match status" value="1"/>
</dbReference>
<dbReference type="GO" id="GO:0051536">
    <property type="term" value="F:iron-sulfur cluster binding"/>
    <property type="evidence" value="ECO:0007669"/>
    <property type="project" value="UniProtKB-KW"/>
</dbReference>
<dbReference type="InterPro" id="IPR033947">
    <property type="entry name" value="ETF_alpha_N"/>
</dbReference>
<gene>
    <name evidence="7" type="primary">fixB</name>
    <name evidence="7" type="ORF">CTB_26860</name>
</gene>
<evidence type="ECO:0000256" key="4">
    <source>
        <dbReference type="ARBA" id="ARBA00023004"/>
    </source>
</evidence>
<dbReference type="AlphaFoldDB" id="A0A0A7HFS0"/>
<dbReference type="PROSITE" id="PS51379">
    <property type="entry name" value="4FE4S_FER_2"/>
    <property type="match status" value="2"/>
</dbReference>
<dbReference type="GO" id="GO:0033539">
    <property type="term" value="P:fatty acid beta-oxidation using acyl-CoA dehydrogenase"/>
    <property type="evidence" value="ECO:0007669"/>
    <property type="project" value="TreeGrafter"/>
</dbReference>
<dbReference type="Pfam" id="PF01012">
    <property type="entry name" value="ETF"/>
    <property type="match status" value="1"/>
</dbReference>
<comment type="similarity">
    <text evidence="1">Belongs to the ETF alpha-subunit/FixB family.</text>
</comment>
<dbReference type="RefSeq" id="WP_217819716.1">
    <property type="nucleotide sequence ID" value="NZ_JAHHVA010000016.1"/>
</dbReference>
<dbReference type="SUPFAM" id="SSF54862">
    <property type="entry name" value="4Fe-4S ferredoxins"/>
    <property type="match status" value="1"/>
</dbReference>
<feature type="domain" description="4Fe-4S ferredoxin-type" evidence="6">
    <location>
        <begin position="30"/>
        <end position="59"/>
    </location>
</feature>
<dbReference type="SUPFAM" id="SSF52467">
    <property type="entry name" value="DHS-like NAD/FAD-binding domain"/>
    <property type="match status" value="1"/>
</dbReference>
<keyword evidence="4" id="KW-0408">Iron</keyword>
<accession>A0A0A7HFS0</accession>
<dbReference type="Pfam" id="PF12838">
    <property type="entry name" value="Fer4_7"/>
    <property type="match status" value="1"/>
</dbReference>
<keyword evidence="3" id="KW-0479">Metal-binding</keyword>
<dbReference type="InterPro" id="IPR014731">
    <property type="entry name" value="ETF_asu_C"/>
</dbReference>
<dbReference type="PANTHER" id="PTHR43153">
    <property type="entry name" value="ELECTRON TRANSFER FLAVOPROTEIN ALPHA"/>
    <property type="match status" value="1"/>
</dbReference>
<proteinExistence type="inferred from homology"/>
<dbReference type="Gene3D" id="3.40.50.1220">
    <property type="entry name" value="TPP-binding domain"/>
    <property type="match status" value="1"/>
</dbReference>
<dbReference type="InterPro" id="IPR001308">
    <property type="entry name" value="ETF_a/FixB"/>
</dbReference>
<keyword evidence="2" id="KW-0285">Flavoprotein</keyword>